<dbReference type="InterPro" id="IPR018095">
    <property type="entry name" value="Thymidylate_kin_CS"/>
</dbReference>
<evidence type="ECO:0000256" key="6">
    <source>
        <dbReference type="ARBA" id="ARBA00022727"/>
    </source>
</evidence>
<gene>
    <name evidence="11" type="ORF">C5L36_0C04590</name>
</gene>
<accession>A0A2U9R5W8</accession>
<dbReference type="PROSITE" id="PS01331">
    <property type="entry name" value="THYMIDYLATE_KINASE"/>
    <property type="match status" value="1"/>
</dbReference>
<dbReference type="Gene3D" id="3.40.50.300">
    <property type="entry name" value="P-loop containing nucleotide triphosphate hydrolases"/>
    <property type="match status" value="1"/>
</dbReference>
<evidence type="ECO:0000256" key="2">
    <source>
        <dbReference type="ARBA" id="ARBA00009776"/>
    </source>
</evidence>
<evidence type="ECO:0000256" key="8">
    <source>
        <dbReference type="ARBA" id="ARBA00022777"/>
    </source>
</evidence>
<dbReference type="EMBL" id="CP028775">
    <property type="protein sequence ID" value="AWU76526.1"/>
    <property type="molecule type" value="Genomic_DNA"/>
</dbReference>
<dbReference type="GeneID" id="40384321"/>
<name>A0A2U9R5W8_PICKU</name>
<comment type="similarity">
    <text evidence="2">Belongs to the thymidylate kinase family.</text>
</comment>
<dbReference type="InterPro" id="IPR039430">
    <property type="entry name" value="Thymidylate_kin-like_dom"/>
</dbReference>
<dbReference type="Pfam" id="PF02223">
    <property type="entry name" value="Thymidylate_kin"/>
    <property type="match status" value="1"/>
</dbReference>
<dbReference type="SUPFAM" id="SSF52540">
    <property type="entry name" value="P-loop containing nucleoside triphosphate hydrolases"/>
    <property type="match status" value="1"/>
</dbReference>
<dbReference type="CDD" id="cd01672">
    <property type="entry name" value="TMPK"/>
    <property type="match status" value="1"/>
</dbReference>
<evidence type="ECO:0000259" key="10">
    <source>
        <dbReference type="Pfam" id="PF02223"/>
    </source>
</evidence>
<dbReference type="InterPro" id="IPR018094">
    <property type="entry name" value="Thymidylate_kinase"/>
</dbReference>
<evidence type="ECO:0000313" key="11">
    <source>
        <dbReference type="EMBL" id="AWU76526.1"/>
    </source>
</evidence>
<evidence type="ECO:0000256" key="7">
    <source>
        <dbReference type="ARBA" id="ARBA00022741"/>
    </source>
</evidence>
<feature type="domain" description="Thymidylate kinase-like" evidence="10">
    <location>
        <begin position="19"/>
        <end position="174"/>
    </location>
</feature>
<dbReference type="GO" id="GO:0005634">
    <property type="term" value="C:nucleus"/>
    <property type="evidence" value="ECO:0007669"/>
    <property type="project" value="TreeGrafter"/>
</dbReference>
<dbReference type="AlphaFoldDB" id="A0A2U9R5W8"/>
<evidence type="ECO:0000256" key="1">
    <source>
        <dbReference type="ARBA" id="ARBA00004992"/>
    </source>
</evidence>
<keyword evidence="12" id="KW-1185">Reference proteome</keyword>
<dbReference type="KEGG" id="pkz:C5L36_0C04590"/>
<evidence type="ECO:0000256" key="4">
    <source>
        <dbReference type="ARBA" id="ARBA00017144"/>
    </source>
</evidence>
<dbReference type="RefSeq" id="XP_029322003.1">
    <property type="nucleotide sequence ID" value="XM_029466143.1"/>
</dbReference>
<dbReference type="PANTHER" id="PTHR10344">
    <property type="entry name" value="THYMIDYLATE KINASE"/>
    <property type="match status" value="1"/>
</dbReference>
<dbReference type="EC" id="2.7.4.9" evidence="3"/>
<keyword evidence="5" id="KW-0808">Transferase</keyword>
<dbReference type="PANTHER" id="PTHR10344:SF1">
    <property type="entry name" value="THYMIDYLATE KINASE"/>
    <property type="match status" value="1"/>
</dbReference>
<proteinExistence type="inferred from homology"/>
<protein>
    <recommendedName>
        <fullName evidence="4">Thymidylate kinase</fullName>
        <ecNumber evidence="3">2.7.4.9</ecNumber>
    </recommendedName>
</protein>
<dbReference type="FunFam" id="3.40.50.300:FF:000679">
    <property type="entry name" value="Thymidylate kinase"/>
    <property type="match status" value="1"/>
</dbReference>
<dbReference type="NCBIfam" id="TIGR00041">
    <property type="entry name" value="DTMP_kinase"/>
    <property type="match status" value="1"/>
</dbReference>
<keyword evidence="6" id="KW-0545">Nucleotide biosynthesis</keyword>
<keyword evidence="7" id="KW-0547">Nucleotide-binding</keyword>
<dbReference type="VEuPathDB" id="FungiDB:C5L36_0C04590"/>
<dbReference type="GO" id="GO:0006233">
    <property type="term" value="P:dTDP biosynthetic process"/>
    <property type="evidence" value="ECO:0007669"/>
    <property type="project" value="InterPro"/>
</dbReference>
<dbReference type="InterPro" id="IPR027417">
    <property type="entry name" value="P-loop_NTPase"/>
</dbReference>
<evidence type="ECO:0000256" key="5">
    <source>
        <dbReference type="ARBA" id="ARBA00022679"/>
    </source>
</evidence>
<keyword evidence="9" id="KW-0067">ATP-binding</keyword>
<dbReference type="GO" id="GO:0006235">
    <property type="term" value="P:dTTP biosynthetic process"/>
    <property type="evidence" value="ECO:0007669"/>
    <property type="project" value="TreeGrafter"/>
</dbReference>
<comment type="pathway">
    <text evidence="1">Pyrimidine metabolism; dTTP biosynthesis.</text>
</comment>
<reference evidence="11 12" key="1">
    <citation type="submission" date="2018-06" db="EMBL/GenBank/DDBJ databases">
        <title>Population genomics shows no distinction between pathogenic Candida krusei and environmental Pichia kudriavzevii: One species, four names.</title>
        <authorList>
            <person name="Douglass A.P."/>
            <person name="Offei B."/>
            <person name="Braun-Galleani S."/>
            <person name="Coughlan A.Y."/>
            <person name="Martos A."/>
            <person name="Ortiz-Merino R.A."/>
            <person name="Byrne K.P."/>
            <person name="Wolfe K.H."/>
        </authorList>
    </citation>
    <scope>NUCLEOTIDE SEQUENCE [LARGE SCALE GENOMIC DNA]</scope>
    <source>
        <strain evidence="11 12">CBS573</strain>
    </source>
</reference>
<keyword evidence="8" id="KW-0418">Kinase</keyword>
<dbReference type="Proteomes" id="UP000249293">
    <property type="component" value="Chromosome 3"/>
</dbReference>
<sequence>MRFSEDILYAMPRGALIAIEGLDRTGKTTQTEYLLDKLSKLKVKHKLVKFPQRDTDIGQLINTYLTNKSLLLNDQAAHLLFSANRWELSEQIKNDLNDGITVVLDRYVYSGIAYSSAKGLDFDWCYAPDKGLPKPDLTIFLKFENEENSNRSGFGEERYEVVEFQRKVKLQFEEFTGNREWCPLFVDGLDREQVHSRIWDLIEPTIKSVQDKELLFFK</sequence>
<dbReference type="STRING" id="4909.A0A2U9R5W8"/>
<evidence type="ECO:0000256" key="9">
    <source>
        <dbReference type="ARBA" id="ARBA00022840"/>
    </source>
</evidence>
<organism evidence="11 12">
    <name type="scientific">Pichia kudriavzevii</name>
    <name type="common">Yeast</name>
    <name type="synonym">Issatchenkia orientalis</name>
    <dbReference type="NCBI Taxonomy" id="4909"/>
    <lineage>
        <taxon>Eukaryota</taxon>
        <taxon>Fungi</taxon>
        <taxon>Dikarya</taxon>
        <taxon>Ascomycota</taxon>
        <taxon>Saccharomycotina</taxon>
        <taxon>Pichiomycetes</taxon>
        <taxon>Pichiales</taxon>
        <taxon>Pichiaceae</taxon>
        <taxon>Pichia</taxon>
    </lineage>
</organism>
<evidence type="ECO:0000313" key="12">
    <source>
        <dbReference type="Proteomes" id="UP000249293"/>
    </source>
</evidence>
<evidence type="ECO:0000256" key="3">
    <source>
        <dbReference type="ARBA" id="ARBA00012980"/>
    </source>
</evidence>
<dbReference type="GO" id="GO:0004798">
    <property type="term" value="F:dTMP kinase activity"/>
    <property type="evidence" value="ECO:0007669"/>
    <property type="project" value="UniProtKB-EC"/>
</dbReference>
<dbReference type="GO" id="GO:0004550">
    <property type="term" value="F:nucleoside diphosphate kinase activity"/>
    <property type="evidence" value="ECO:0007669"/>
    <property type="project" value="TreeGrafter"/>
</dbReference>
<dbReference type="GO" id="GO:0005829">
    <property type="term" value="C:cytosol"/>
    <property type="evidence" value="ECO:0007669"/>
    <property type="project" value="TreeGrafter"/>
</dbReference>
<dbReference type="GO" id="GO:0006227">
    <property type="term" value="P:dUDP biosynthetic process"/>
    <property type="evidence" value="ECO:0007669"/>
    <property type="project" value="TreeGrafter"/>
</dbReference>
<dbReference type="HAMAP" id="MF_00165">
    <property type="entry name" value="Thymidylate_kinase"/>
    <property type="match status" value="1"/>
</dbReference>
<dbReference type="OrthoDB" id="425602at2759"/>
<dbReference type="GO" id="GO:0005524">
    <property type="term" value="F:ATP binding"/>
    <property type="evidence" value="ECO:0007669"/>
    <property type="project" value="UniProtKB-KW"/>
</dbReference>